<dbReference type="PANTHER" id="PTHR35936">
    <property type="entry name" value="MEMBRANE-BOUND LYTIC MUREIN TRANSGLYCOSYLASE F"/>
    <property type="match status" value="1"/>
</dbReference>
<dbReference type="InterPro" id="IPR001638">
    <property type="entry name" value="Solute-binding_3/MltF_N"/>
</dbReference>
<organism evidence="4 5">
    <name type="scientific">Aureimonas ureilytica</name>
    <dbReference type="NCBI Taxonomy" id="401562"/>
    <lineage>
        <taxon>Bacteria</taxon>
        <taxon>Pseudomonadati</taxon>
        <taxon>Pseudomonadota</taxon>
        <taxon>Alphaproteobacteria</taxon>
        <taxon>Hyphomicrobiales</taxon>
        <taxon>Aurantimonadaceae</taxon>
        <taxon>Aureimonas</taxon>
    </lineage>
</organism>
<dbReference type="SMART" id="SM00062">
    <property type="entry name" value="PBPb"/>
    <property type="match status" value="1"/>
</dbReference>
<dbReference type="AlphaFoldDB" id="A0A175RPN5"/>
<evidence type="ECO:0000259" key="3">
    <source>
        <dbReference type="SMART" id="SM00062"/>
    </source>
</evidence>
<proteinExistence type="predicted"/>
<keyword evidence="5" id="KW-1185">Reference proteome</keyword>
<dbReference type="Gene3D" id="3.40.190.10">
    <property type="entry name" value="Periplasmic binding protein-like II"/>
    <property type="match status" value="2"/>
</dbReference>
<sequence>MMRARKPTCGRVPAFLRRLCFLLVASLGASTPVWAQVVQTPNFHDQAQRAPEPDLSARTRIRFLTSVDYPPFNFLDGRGQLAGFHVDLARAICEELNVTAICQIEARPFADLAGALESGEGDAVIAGLAITADNRARFAFTQPFFRYPARLAVPKGSDLGGPLALGLPDVEVGVVANGAHAAMLQSFFPKARAVPFESAEKAQEALRAGRVKALFGDGVALSFWLGSEAAAGCCEFLGGPYLSDRFLGEGLAIAVRADDPQLAAAFDYAIGRIVREGGLSELLLRYFPISAF</sequence>
<dbReference type="Proteomes" id="UP000078529">
    <property type="component" value="Unassembled WGS sequence"/>
</dbReference>
<accession>A0A175RPN5</accession>
<feature type="signal peptide" evidence="2">
    <location>
        <begin position="1"/>
        <end position="35"/>
    </location>
</feature>
<dbReference type="SUPFAM" id="SSF53850">
    <property type="entry name" value="Periplasmic binding protein-like II"/>
    <property type="match status" value="1"/>
</dbReference>
<reference evidence="4 5" key="1">
    <citation type="journal article" date="2016" name="Front. Microbiol.">
        <title>Genomic Resource of Rice Seed Associated Bacteria.</title>
        <authorList>
            <person name="Midha S."/>
            <person name="Bansal K."/>
            <person name="Sharma S."/>
            <person name="Kumar N."/>
            <person name="Patil P.P."/>
            <person name="Chaudhry V."/>
            <person name="Patil P.B."/>
        </authorList>
    </citation>
    <scope>NUCLEOTIDE SEQUENCE [LARGE SCALE GENOMIC DNA]</scope>
    <source>
        <strain evidence="4 5">NS365</strain>
    </source>
</reference>
<gene>
    <name evidence="4" type="ORF">NS365_12815</name>
</gene>
<evidence type="ECO:0000256" key="2">
    <source>
        <dbReference type="SAM" id="SignalP"/>
    </source>
</evidence>
<dbReference type="PATRIC" id="fig|401562.4.peg.2347"/>
<evidence type="ECO:0000256" key="1">
    <source>
        <dbReference type="ARBA" id="ARBA00022729"/>
    </source>
</evidence>
<name>A0A175RPN5_9HYPH</name>
<comment type="caution">
    <text evidence="4">The sequence shown here is derived from an EMBL/GenBank/DDBJ whole genome shotgun (WGS) entry which is preliminary data.</text>
</comment>
<keyword evidence="1 2" id="KW-0732">Signal</keyword>
<dbReference type="PANTHER" id="PTHR35936:SF35">
    <property type="entry name" value="L-CYSTINE-BINDING PROTEIN TCYJ"/>
    <property type="match status" value="1"/>
</dbReference>
<feature type="chain" id="PRO_5008042139" evidence="2">
    <location>
        <begin position="36"/>
        <end position="292"/>
    </location>
</feature>
<evidence type="ECO:0000313" key="4">
    <source>
        <dbReference type="EMBL" id="KTR04924.1"/>
    </source>
</evidence>
<protein>
    <submittedName>
        <fullName evidence="4">Amino acid ABC transporter</fullName>
    </submittedName>
</protein>
<dbReference type="Pfam" id="PF00497">
    <property type="entry name" value="SBP_bac_3"/>
    <property type="match status" value="1"/>
</dbReference>
<dbReference type="EMBL" id="LDQA01000028">
    <property type="protein sequence ID" value="KTR04924.1"/>
    <property type="molecule type" value="Genomic_DNA"/>
</dbReference>
<evidence type="ECO:0000313" key="5">
    <source>
        <dbReference type="Proteomes" id="UP000078529"/>
    </source>
</evidence>
<feature type="domain" description="Solute-binding protein family 3/N-terminal" evidence="3">
    <location>
        <begin position="60"/>
        <end position="290"/>
    </location>
</feature>